<evidence type="ECO:0008006" key="3">
    <source>
        <dbReference type="Google" id="ProtNLM"/>
    </source>
</evidence>
<evidence type="ECO:0000313" key="2">
    <source>
        <dbReference type="Proteomes" id="UP000578352"/>
    </source>
</evidence>
<dbReference type="InterPro" id="IPR008799">
    <property type="entry name" value="Pseudomon_AvrD"/>
</dbReference>
<reference evidence="1 2" key="1">
    <citation type="submission" date="2020-07" db="EMBL/GenBank/DDBJ databases">
        <title>Sequencing the genomes of 1000 actinobacteria strains.</title>
        <authorList>
            <person name="Klenk H.-P."/>
        </authorList>
    </citation>
    <scope>NUCLEOTIDE SEQUENCE [LARGE SCALE GENOMIC DNA]</scope>
    <source>
        <strain evidence="1 2">DSM 15165</strain>
    </source>
</reference>
<organism evidence="1 2">
    <name type="scientific">Leifsonia shinshuensis</name>
    <dbReference type="NCBI Taxonomy" id="150026"/>
    <lineage>
        <taxon>Bacteria</taxon>
        <taxon>Bacillati</taxon>
        <taxon>Actinomycetota</taxon>
        <taxon>Actinomycetes</taxon>
        <taxon>Micrococcales</taxon>
        <taxon>Microbacteriaceae</taxon>
        <taxon>Leifsonia</taxon>
    </lineage>
</organism>
<dbReference type="AlphaFoldDB" id="A0A853CSQ4"/>
<name>A0A853CSQ4_9MICO</name>
<sequence length="343" mass="36896">MPLTTRSAPQRYATIDDLLGDGRSRFFSHGYKSTNPLLRRVRVAHGVSESTLTARAGIAIHGSWSLKGETEQIPHLGTTDVLVLACRMAEAILAGRYSPEILPTAYVESIIVSGGGEPVEGDLSDLESGATLQTGSNGSPSVMRCSVASMTATLTVAHDAHELGLASVQAPTEEALVGDAGSRLYGDRWARRRVSLEDIQLDAEDEAVSAQLSFSQPTPSRIADLSGLEAAYPHALCAVDFFVATLQLGQVLLYGFDSVNRAESNTLWMRKTRIALSRPSPHAEAGRTTGLTVRLRRNRLIEKQDESWRCADVVGTFDGGEVVCSVAHRLPARRATQASEVAR</sequence>
<dbReference type="Proteomes" id="UP000578352">
    <property type="component" value="Unassembled WGS sequence"/>
</dbReference>
<proteinExistence type="predicted"/>
<evidence type="ECO:0000313" key="1">
    <source>
        <dbReference type="EMBL" id="NYJ22943.1"/>
    </source>
</evidence>
<dbReference type="RefSeq" id="WP_179604932.1">
    <property type="nucleotide sequence ID" value="NZ_BAABEH010000001.1"/>
</dbReference>
<gene>
    <name evidence="1" type="ORF">HNR13_001230</name>
</gene>
<dbReference type="Pfam" id="PF05655">
    <property type="entry name" value="AvrD"/>
    <property type="match status" value="1"/>
</dbReference>
<comment type="caution">
    <text evidence="1">The sequence shown here is derived from an EMBL/GenBank/DDBJ whole genome shotgun (WGS) entry which is preliminary data.</text>
</comment>
<accession>A0A853CSQ4</accession>
<protein>
    <recommendedName>
        <fullName evidence="3">Avirulence D protein (AvrD)</fullName>
    </recommendedName>
</protein>
<dbReference type="EMBL" id="JACCFL010000001">
    <property type="protein sequence ID" value="NYJ22943.1"/>
    <property type="molecule type" value="Genomic_DNA"/>
</dbReference>